<protein>
    <submittedName>
        <fullName evidence="5">General odorant-binding protein 19a</fullName>
    </submittedName>
</protein>
<name>A0A067R658_ZOONE</name>
<dbReference type="FunCoup" id="A0A067R658">
    <property type="interactions" value="21"/>
</dbReference>
<evidence type="ECO:0000256" key="2">
    <source>
        <dbReference type="ARBA" id="ARBA00008098"/>
    </source>
</evidence>
<dbReference type="GO" id="GO:0007608">
    <property type="term" value="P:sensory perception of smell"/>
    <property type="evidence" value="ECO:0007669"/>
    <property type="project" value="TreeGrafter"/>
</dbReference>
<dbReference type="GO" id="GO:0035275">
    <property type="term" value="F:dibutyl phthalate binding"/>
    <property type="evidence" value="ECO:0007669"/>
    <property type="project" value="TreeGrafter"/>
</dbReference>
<dbReference type="SUPFAM" id="SSF47565">
    <property type="entry name" value="Insect pheromone/odorant-binding proteins"/>
    <property type="match status" value="1"/>
</dbReference>
<feature type="signal peptide" evidence="4">
    <location>
        <begin position="1"/>
        <end position="23"/>
    </location>
</feature>
<dbReference type="OrthoDB" id="6610259at2759"/>
<dbReference type="AlphaFoldDB" id="A0A067R658"/>
<feature type="chain" id="PRO_5001644796" evidence="4">
    <location>
        <begin position="24"/>
        <end position="145"/>
    </location>
</feature>
<dbReference type="Pfam" id="PF01395">
    <property type="entry name" value="PBP_GOBP"/>
    <property type="match status" value="1"/>
</dbReference>
<dbReference type="GO" id="GO:0005549">
    <property type="term" value="F:odorant binding"/>
    <property type="evidence" value="ECO:0007669"/>
    <property type="project" value="InterPro"/>
</dbReference>
<comment type="subcellular location">
    <subcellularLocation>
        <location evidence="1">Secreted</location>
    </subcellularLocation>
</comment>
<keyword evidence="4" id="KW-0732">Signal</keyword>
<evidence type="ECO:0000313" key="6">
    <source>
        <dbReference type="Proteomes" id="UP000027135"/>
    </source>
</evidence>
<keyword evidence="6" id="KW-1185">Reference proteome</keyword>
<dbReference type="PANTHER" id="PTHR21364:SF2">
    <property type="entry name" value="GENERAL ODORANT-BINDING PROTEIN 19A"/>
    <property type="match status" value="1"/>
</dbReference>
<reference evidence="5 6" key="1">
    <citation type="journal article" date="2014" name="Nat. Commun.">
        <title>Molecular traces of alternative social organization in a termite genome.</title>
        <authorList>
            <person name="Terrapon N."/>
            <person name="Li C."/>
            <person name="Robertson H.M."/>
            <person name="Ji L."/>
            <person name="Meng X."/>
            <person name="Booth W."/>
            <person name="Chen Z."/>
            <person name="Childers C.P."/>
            <person name="Glastad K.M."/>
            <person name="Gokhale K."/>
            <person name="Gowin J."/>
            <person name="Gronenberg W."/>
            <person name="Hermansen R.A."/>
            <person name="Hu H."/>
            <person name="Hunt B.G."/>
            <person name="Huylmans A.K."/>
            <person name="Khalil S.M."/>
            <person name="Mitchell R.D."/>
            <person name="Munoz-Torres M.C."/>
            <person name="Mustard J.A."/>
            <person name="Pan H."/>
            <person name="Reese J.T."/>
            <person name="Scharf M.E."/>
            <person name="Sun F."/>
            <person name="Vogel H."/>
            <person name="Xiao J."/>
            <person name="Yang W."/>
            <person name="Yang Z."/>
            <person name="Yang Z."/>
            <person name="Zhou J."/>
            <person name="Zhu J."/>
            <person name="Brent C.S."/>
            <person name="Elsik C.G."/>
            <person name="Goodisman M.A."/>
            <person name="Liberles D.A."/>
            <person name="Roe R.M."/>
            <person name="Vargo E.L."/>
            <person name="Vilcinskas A."/>
            <person name="Wang J."/>
            <person name="Bornberg-Bauer E."/>
            <person name="Korb J."/>
            <person name="Zhang G."/>
            <person name="Liebig J."/>
        </authorList>
    </citation>
    <scope>NUCLEOTIDE SEQUENCE [LARGE SCALE GENOMIC DNA]</scope>
    <source>
        <tissue evidence="5">Whole organism</tissue>
    </source>
</reference>
<evidence type="ECO:0000256" key="4">
    <source>
        <dbReference type="SAM" id="SignalP"/>
    </source>
</evidence>
<sequence length="145" mass="15800">MFRFAVAVICAVVLADTLRGTSAGMSMDQVKQTMKMVRNVCQPKTGVSVEMVEGVQAGNFPEDNNLKCYMKCVLGMMQSLKNGKYKPDAAMAQAKILLSGDTRDRVIGAMEKCRNAADGITEGCEVAFVTTKCIYNADPDCFFFP</sequence>
<dbReference type="eggNOG" id="ENOG502SA47">
    <property type="taxonomic scope" value="Eukaryota"/>
</dbReference>
<evidence type="ECO:0000313" key="5">
    <source>
        <dbReference type="EMBL" id="KDR13658.1"/>
    </source>
</evidence>
<comment type="similarity">
    <text evidence="2">Belongs to the PBP/GOBP family.</text>
</comment>
<dbReference type="SMART" id="SM00708">
    <property type="entry name" value="PhBP"/>
    <property type="match status" value="1"/>
</dbReference>
<keyword evidence="3" id="KW-0964">Secreted</keyword>
<proteinExistence type="inferred from homology"/>
<dbReference type="CDD" id="cd23992">
    <property type="entry name" value="PBP_GOBP"/>
    <property type="match status" value="1"/>
</dbReference>
<dbReference type="FunFam" id="1.10.238.20:FF:000001">
    <property type="entry name" value="General odorant-binding protein lush"/>
    <property type="match status" value="1"/>
</dbReference>
<evidence type="ECO:0000256" key="3">
    <source>
        <dbReference type="ARBA" id="ARBA00022525"/>
    </source>
</evidence>
<dbReference type="InParanoid" id="A0A067R658"/>
<dbReference type="OMA" id="DPCELAW"/>
<organism evidence="5 6">
    <name type="scientific">Zootermopsis nevadensis</name>
    <name type="common">Dampwood termite</name>
    <dbReference type="NCBI Taxonomy" id="136037"/>
    <lineage>
        <taxon>Eukaryota</taxon>
        <taxon>Metazoa</taxon>
        <taxon>Ecdysozoa</taxon>
        <taxon>Arthropoda</taxon>
        <taxon>Hexapoda</taxon>
        <taxon>Insecta</taxon>
        <taxon>Pterygota</taxon>
        <taxon>Neoptera</taxon>
        <taxon>Polyneoptera</taxon>
        <taxon>Dictyoptera</taxon>
        <taxon>Blattodea</taxon>
        <taxon>Blattoidea</taxon>
        <taxon>Termitoidae</taxon>
        <taxon>Termopsidae</taxon>
        <taxon>Zootermopsis</taxon>
    </lineage>
</organism>
<accession>A0A067R658</accession>
<dbReference type="EMBL" id="KK852929">
    <property type="protein sequence ID" value="KDR13658.1"/>
    <property type="molecule type" value="Genomic_DNA"/>
</dbReference>
<dbReference type="PANTHER" id="PTHR21364">
    <property type="entry name" value="GENERAL ODORANT-BINDING PROTEIN 19A"/>
    <property type="match status" value="1"/>
</dbReference>
<dbReference type="Gene3D" id="1.10.238.20">
    <property type="entry name" value="Pheromone/general odorant binding protein domain"/>
    <property type="match status" value="1"/>
</dbReference>
<dbReference type="GO" id="GO:0005576">
    <property type="term" value="C:extracellular region"/>
    <property type="evidence" value="ECO:0007669"/>
    <property type="project" value="UniProtKB-SubCell"/>
</dbReference>
<gene>
    <name evidence="5" type="ORF">L798_11991</name>
</gene>
<dbReference type="GO" id="GO:0042048">
    <property type="term" value="P:olfactory behavior"/>
    <property type="evidence" value="ECO:0007669"/>
    <property type="project" value="TreeGrafter"/>
</dbReference>
<dbReference type="InterPro" id="IPR006170">
    <property type="entry name" value="PBP/GOBP"/>
</dbReference>
<dbReference type="InterPro" id="IPR036728">
    <property type="entry name" value="PBP_GOBP_sf"/>
</dbReference>
<evidence type="ECO:0000256" key="1">
    <source>
        <dbReference type="ARBA" id="ARBA00004613"/>
    </source>
</evidence>
<dbReference type="Proteomes" id="UP000027135">
    <property type="component" value="Unassembled WGS sequence"/>
</dbReference>